<sequence length="148" mass="16793">MNLSPALESIVIRAALSSDRLSYHNSRHIKNNLLMLAELSKRGLSSHLQYWPPANARTERRIRRSNAPGLKLAAATGTPRTVNTTNQRPPRRRKKDPGPSSPHEYRIPSFREEVLSRFAMWTGLLSTWCSMSRSSDVVKVFSAQIIRN</sequence>
<gene>
    <name evidence="2" type="ORF">Ahy_B05g079651</name>
</gene>
<dbReference type="AlphaFoldDB" id="A0A444ZAJ0"/>
<accession>A0A444ZAJ0</accession>
<proteinExistence type="predicted"/>
<evidence type="ECO:0000313" key="2">
    <source>
        <dbReference type="EMBL" id="RYR11174.1"/>
    </source>
</evidence>
<evidence type="ECO:0000256" key="1">
    <source>
        <dbReference type="SAM" id="MobiDB-lite"/>
    </source>
</evidence>
<reference evidence="2 3" key="1">
    <citation type="submission" date="2019-01" db="EMBL/GenBank/DDBJ databases">
        <title>Sequencing of cultivated peanut Arachis hypogaea provides insights into genome evolution and oil improvement.</title>
        <authorList>
            <person name="Chen X."/>
        </authorList>
    </citation>
    <scope>NUCLEOTIDE SEQUENCE [LARGE SCALE GENOMIC DNA]</scope>
    <source>
        <strain evidence="3">cv. Fuhuasheng</strain>
        <tissue evidence="2">Leaves</tissue>
    </source>
</reference>
<organism evidence="2 3">
    <name type="scientific">Arachis hypogaea</name>
    <name type="common">Peanut</name>
    <dbReference type="NCBI Taxonomy" id="3818"/>
    <lineage>
        <taxon>Eukaryota</taxon>
        <taxon>Viridiplantae</taxon>
        <taxon>Streptophyta</taxon>
        <taxon>Embryophyta</taxon>
        <taxon>Tracheophyta</taxon>
        <taxon>Spermatophyta</taxon>
        <taxon>Magnoliopsida</taxon>
        <taxon>eudicotyledons</taxon>
        <taxon>Gunneridae</taxon>
        <taxon>Pentapetalae</taxon>
        <taxon>rosids</taxon>
        <taxon>fabids</taxon>
        <taxon>Fabales</taxon>
        <taxon>Fabaceae</taxon>
        <taxon>Papilionoideae</taxon>
        <taxon>50 kb inversion clade</taxon>
        <taxon>dalbergioids sensu lato</taxon>
        <taxon>Dalbergieae</taxon>
        <taxon>Pterocarpus clade</taxon>
        <taxon>Arachis</taxon>
    </lineage>
</organism>
<feature type="compositionally biased region" description="Polar residues" evidence="1">
    <location>
        <begin position="78"/>
        <end position="87"/>
    </location>
</feature>
<comment type="caution">
    <text evidence="2">The sequence shown here is derived from an EMBL/GenBank/DDBJ whole genome shotgun (WGS) entry which is preliminary data.</text>
</comment>
<protein>
    <submittedName>
        <fullName evidence="2">Uncharacterized protein</fullName>
    </submittedName>
</protein>
<feature type="region of interest" description="Disordered" evidence="1">
    <location>
        <begin position="55"/>
        <end position="106"/>
    </location>
</feature>
<keyword evidence="3" id="KW-1185">Reference proteome</keyword>
<name>A0A444ZAJ0_ARAHY</name>
<evidence type="ECO:0000313" key="3">
    <source>
        <dbReference type="Proteomes" id="UP000289738"/>
    </source>
</evidence>
<dbReference type="Proteomes" id="UP000289738">
    <property type="component" value="Chromosome B05"/>
</dbReference>
<dbReference type="EMBL" id="SDMP01000015">
    <property type="protein sequence ID" value="RYR11174.1"/>
    <property type="molecule type" value="Genomic_DNA"/>
</dbReference>